<feature type="chain" id="PRO_5039159815" description="Lipoprotein" evidence="2">
    <location>
        <begin position="23"/>
        <end position="260"/>
    </location>
</feature>
<evidence type="ECO:0000313" key="4">
    <source>
        <dbReference type="Proteomes" id="UP000373149"/>
    </source>
</evidence>
<gene>
    <name evidence="3" type="ORF">FPZ41_36110</name>
</gene>
<evidence type="ECO:0000256" key="2">
    <source>
        <dbReference type="SAM" id="SignalP"/>
    </source>
</evidence>
<organism evidence="3 4">
    <name type="scientific">Streptomyces acidicola</name>
    <dbReference type="NCBI Taxonomy" id="2596892"/>
    <lineage>
        <taxon>Bacteria</taxon>
        <taxon>Bacillati</taxon>
        <taxon>Actinomycetota</taxon>
        <taxon>Actinomycetes</taxon>
        <taxon>Kitasatosporales</taxon>
        <taxon>Streptomycetaceae</taxon>
        <taxon>Streptomyces</taxon>
    </lineage>
</organism>
<proteinExistence type="predicted"/>
<dbReference type="PROSITE" id="PS51257">
    <property type="entry name" value="PROKAR_LIPOPROTEIN"/>
    <property type="match status" value="1"/>
</dbReference>
<comment type="caution">
    <text evidence="3">The sequence shown here is derived from an EMBL/GenBank/DDBJ whole genome shotgun (WGS) entry which is preliminary data.</text>
</comment>
<name>A0A5N8X284_9ACTN</name>
<keyword evidence="4" id="KW-1185">Reference proteome</keyword>
<accession>A0A5N8X284</accession>
<feature type="region of interest" description="Disordered" evidence="1">
    <location>
        <begin position="25"/>
        <end position="76"/>
    </location>
</feature>
<dbReference type="EMBL" id="VMNX01000212">
    <property type="protein sequence ID" value="MPY53700.1"/>
    <property type="molecule type" value="Genomic_DNA"/>
</dbReference>
<evidence type="ECO:0008006" key="5">
    <source>
        <dbReference type="Google" id="ProtNLM"/>
    </source>
</evidence>
<keyword evidence="2" id="KW-0732">Signal</keyword>
<evidence type="ECO:0000256" key="1">
    <source>
        <dbReference type="SAM" id="MobiDB-lite"/>
    </source>
</evidence>
<feature type="compositionally biased region" description="Low complexity" evidence="1">
    <location>
        <begin position="27"/>
        <end position="76"/>
    </location>
</feature>
<feature type="signal peptide" evidence="2">
    <location>
        <begin position="1"/>
        <end position="22"/>
    </location>
</feature>
<evidence type="ECO:0000313" key="3">
    <source>
        <dbReference type="EMBL" id="MPY53700.1"/>
    </source>
</evidence>
<sequence>MNRHLRKAVVVTAAITAGLLMTACQNDSTSTDSSSSTSSSKSRSQSDSSGTSSDSSSGKEGSAAVANNASSSKSGVSGTFENGTVAYLAPGKYIVTVPGRTDQQFFVADDTLVYGAGTICGDPQLTGTQRCSQDELEAATKNGDVPADVTMKNGIATAVTERPGTEQGSGSGKGVSGTWLGEVKYLAPGKFTVSDMKGTEQQFFVADDTLVYGAGTICGDPQLTGTQRCSLDELEAAAQKGLTAEVELTDGIATTIIEDH</sequence>
<reference evidence="3 4" key="1">
    <citation type="submission" date="2019-09" db="EMBL/GenBank/DDBJ databases">
        <authorList>
            <person name="Duangmal K."/>
            <person name="Teo W.F.A."/>
            <person name="Lipun K."/>
        </authorList>
    </citation>
    <scope>NUCLEOTIDE SEQUENCE [LARGE SCALE GENOMIC DNA]</scope>
    <source>
        <strain evidence="3 4">K1PN6</strain>
    </source>
</reference>
<dbReference type="AlphaFoldDB" id="A0A5N8X284"/>
<dbReference type="Proteomes" id="UP000373149">
    <property type="component" value="Unassembled WGS sequence"/>
</dbReference>
<protein>
    <recommendedName>
        <fullName evidence="5">Lipoprotein</fullName>
    </recommendedName>
</protein>